<feature type="transmembrane region" description="Helical" evidence="1">
    <location>
        <begin position="59"/>
        <end position="80"/>
    </location>
</feature>
<protein>
    <recommendedName>
        <fullName evidence="4">SMODS and SLOG-associating 2TM effector domain-containing protein</fullName>
    </recommendedName>
</protein>
<evidence type="ECO:0008006" key="4">
    <source>
        <dbReference type="Google" id="ProtNLM"/>
    </source>
</evidence>
<evidence type="ECO:0000313" key="2">
    <source>
        <dbReference type="EMBL" id="MFC0322040.1"/>
    </source>
</evidence>
<dbReference type="RefSeq" id="WP_382372411.1">
    <property type="nucleotide sequence ID" value="NZ_JBHLWA010000001.1"/>
</dbReference>
<organism evidence="2 3">
    <name type="scientific">Gallibacterium melopsittaci</name>
    <dbReference type="NCBI Taxonomy" id="516063"/>
    <lineage>
        <taxon>Bacteria</taxon>
        <taxon>Pseudomonadati</taxon>
        <taxon>Pseudomonadota</taxon>
        <taxon>Gammaproteobacteria</taxon>
        <taxon>Pasteurellales</taxon>
        <taxon>Pasteurellaceae</taxon>
        <taxon>Gallibacterium</taxon>
    </lineage>
</organism>
<keyword evidence="1" id="KW-0472">Membrane</keyword>
<reference evidence="2 3" key="1">
    <citation type="submission" date="2024-09" db="EMBL/GenBank/DDBJ databases">
        <authorList>
            <person name="Sun Q."/>
            <person name="Mori K."/>
        </authorList>
    </citation>
    <scope>NUCLEOTIDE SEQUENCE [LARGE SCALE GENOMIC DNA]</scope>
    <source>
        <strain evidence="2 3">CCM 7538</strain>
    </source>
</reference>
<dbReference type="EMBL" id="JBHLWA010000001">
    <property type="protein sequence ID" value="MFC0322040.1"/>
    <property type="molecule type" value="Genomic_DNA"/>
</dbReference>
<keyword evidence="3" id="KW-1185">Reference proteome</keyword>
<dbReference type="Proteomes" id="UP001589769">
    <property type="component" value="Unassembled WGS sequence"/>
</dbReference>
<evidence type="ECO:0000256" key="1">
    <source>
        <dbReference type="SAM" id="Phobius"/>
    </source>
</evidence>
<keyword evidence="1" id="KW-1133">Transmembrane helix</keyword>
<sequence>MTKIELENSKKDLLFDINRSIRYNAKRCKFFECLNRFVNFIGVVFSSSIIYAITQEYQLAATLFGVVVTVSSSLALVIGFGDKARDHRDFINDFSQLQTLLLTSELSEKLINDVTAKMCELDSKEPAVLIVLEQICYNEQLIAEGFPKERCSKISWYQRLFAQFFDIRSHKIFEKLEK</sequence>
<feature type="transmembrane region" description="Helical" evidence="1">
    <location>
        <begin position="33"/>
        <end position="53"/>
    </location>
</feature>
<evidence type="ECO:0000313" key="3">
    <source>
        <dbReference type="Proteomes" id="UP001589769"/>
    </source>
</evidence>
<keyword evidence="1" id="KW-0812">Transmembrane</keyword>
<gene>
    <name evidence="2" type="ORF">ACFFHT_00425</name>
</gene>
<name>A0ABV6HT30_9PAST</name>
<comment type="caution">
    <text evidence="2">The sequence shown here is derived from an EMBL/GenBank/DDBJ whole genome shotgun (WGS) entry which is preliminary data.</text>
</comment>
<proteinExistence type="predicted"/>
<accession>A0ABV6HT30</accession>